<name>A0ABT7YYS5_9ACTN</name>
<gene>
    <name evidence="2" type="ORF">QWI33_29125</name>
</gene>
<dbReference type="Proteomes" id="UP001171902">
    <property type="component" value="Unassembled WGS sequence"/>
</dbReference>
<evidence type="ECO:0000313" key="3">
    <source>
        <dbReference type="Proteomes" id="UP001171902"/>
    </source>
</evidence>
<accession>A0ABT7YYS5</accession>
<dbReference type="Gene3D" id="3.40.50.1820">
    <property type="entry name" value="alpha/beta hydrolase"/>
    <property type="match status" value="1"/>
</dbReference>
<dbReference type="PANTHER" id="PTHR43689">
    <property type="entry name" value="HYDROLASE"/>
    <property type="match status" value="1"/>
</dbReference>
<dbReference type="EMBL" id="JAUEMJ010000017">
    <property type="protein sequence ID" value="MDN3243808.1"/>
    <property type="molecule type" value="Genomic_DNA"/>
</dbReference>
<dbReference type="RefSeq" id="WP_289960118.1">
    <property type="nucleotide sequence ID" value="NZ_JAUEMJ010000017.1"/>
</dbReference>
<dbReference type="Pfam" id="PF12697">
    <property type="entry name" value="Abhydrolase_6"/>
    <property type="match status" value="1"/>
</dbReference>
<evidence type="ECO:0000259" key="1">
    <source>
        <dbReference type="Pfam" id="PF12697"/>
    </source>
</evidence>
<comment type="caution">
    <text evidence="2">The sequence shown here is derived from an EMBL/GenBank/DDBJ whole genome shotgun (WGS) entry which is preliminary data.</text>
</comment>
<dbReference type="InterPro" id="IPR029058">
    <property type="entry name" value="AB_hydrolase_fold"/>
</dbReference>
<keyword evidence="2" id="KW-0378">Hydrolase</keyword>
<keyword evidence="3" id="KW-1185">Reference proteome</keyword>
<organism evidence="2 3">
    <name type="scientific">Glycomyces tritici</name>
    <dbReference type="NCBI Taxonomy" id="2665176"/>
    <lineage>
        <taxon>Bacteria</taxon>
        <taxon>Bacillati</taxon>
        <taxon>Actinomycetota</taxon>
        <taxon>Actinomycetes</taxon>
        <taxon>Glycomycetales</taxon>
        <taxon>Glycomycetaceae</taxon>
        <taxon>Glycomyces</taxon>
    </lineage>
</organism>
<sequence length="250" mass="27918">MNGPHNALLLHGLASDAAIWASVRGELTGCKVWAADLPWRGEGVADWQFEPDPVVWLDRTADSMGEPIHVLVAHSFASALALHWIARRTPQTASVRALVLVSPFYRRKTEDFPWDAMAYYVENFHQILAEGIQSRARRPVDPEIALGMAAHVRDRIGPYAWMRFFSAYMDTPFLPLADLDLPCLVVTGRRDRAAFPSDAEALAAALPRADLRVLDDCAHFPMQENPDRFAKALNDFIARTATTAERGDIR</sequence>
<dbReference type="GO" id="GO:0016787">
    <property type="term" value="F:hydrolase activity"/>
    <property type="evidence" value="ECO:0007669"/>
    <property type="project" value="UniProtKB-KW"/>
</dbReference>
<dbReference type="InterPro" id="IPR000073">
    <property type="entry name" value="AB_hydrolase_1"/>
</dbReference>
<protein>
    <submittedName>
        <fullName evidence="2">Alpha/beta hydrolase</fullName>
    </submittedName>
</protein>
<dbReference type="SUPFAM" id="SSF53474">
    <property type="entry name" value="alpha/beta-Hydrolases"/>
    <property type="match status" value="1"/>
</dbReference>
<dbReference type="PANTHER" id="PTHR43689:SF8">
    <property type="entry name" value="ALPHA_BETA-HYDROLASES SUPERFAMILY PROTEIN"/>
    <property type="match status" value="1"/>
</dbReference>
<feature type="domain" description="AB hydrolase-1" evidence="1">
    <location>
        <begin position="8"/>
        <end position="232"/>
    </location>
</feature>
<reference evidence="2" key="1">
    <citation type="submission" date="2023-06" db="EMBL/GenBank/DDBJ databases">
        <title>Gycomyces niveus sp.nov., a novel actinomycete isolated from soil in Shouguang.</title>
        <authorList>
            <person name="Yang X."/>
            <person name="Zhao J."/>
        </authorList>
    </citation>
    <scope>NUCLEOTIDE SEQUENCE</scope>
    <source>
        <strain evidence="2">NEAU C2</strain>
    </source>
</reference>
<proteinExistence type="predicted"/>
<evidence type="ECO:0000313" key="2">
    <source>
        <dbReference type="EMBL" id="MDN3243808.1"/>
    </source>
</evidence>